<dbReference type="EMBL" id="VNWK01000032">
    <property type="protein sequence ID" value="TXJ92514.1"/>
    <property type="molecule type" value="Genomic_DNA"/>
</dbReference>
<evidence type="ECO:0000256" key="4">
    <source>
        <dbReference type="ARBA" id="ARBA00022679"/>
    </source>
</evidence>
<evidence type="ECO:0000313" key="10">
    <source>
        <dbReference type="EMBL" id="RIV43287.1"/>
    </source>
</evidence>
<dbReference type="Proteomes" id="UP000321621">
    <property type="component" value="Unassembled WGS sequence"/>
</dbReference>
<evidence type="ECO:0000256" key="7">
    <source>
        <dbReference type="ARBA" id="ARBA00023136"/>
    </source>
</evidence>
<dbReference type="RefSeq" id="WP_119648254.1">
    <property type="nucleotide sequence ID" value="NZ_QXFI01000032.1"/>
</dbReference>
<protein>
    <submittedName>
        <fullName evidence="10">Glycosyltransferase family 39 protein</fullName>
    </submittedName>
</protein>
<name>A0A3A1NIK0_9FLAO</name>
<feature type="transmembrane region" description="Helical" evidence="8">
    <location>
        <begin position="104"/>
        <end position="123"/>
    </location>
</feature>
<sequence length="520" mass="59649">MKKYDSLLVFLFGLLMCTSFIGLYPIYILDEARNSEAAREMLVSDNYIVPFFNGQLRTDKPPLHYFFMVLGYKIFGVNAFGARFFSGCFGALTLLMTYWSVKRWFHPLVAKITVAVLMSSLFFVQEFHLAVPDPYLIFFVTLSLFSFYGFYKTQRISWLLPFYGGMALGILTKGPIAIVLPGLVIPIFLWMQKEFNLRNVLKLKPFLGLLLIILIAGPWYYLVHLNTEGAWTKGFFLDHNLSRFGSEKEGHGGLFLITPLYVLLGMLPFSVFLVQGFVRAWKVRKTNDFVLFSFLVSAITIVFFSISSTKLPNYPMPSYPFVAILIAFYLYQTYLEGKRTLALGLSLLFLMLIGILLPIGGWIGLSMEKSLFNLRYVSLFLILASITSLASSYFYLSGRFKTTFRLIAGGWIMMGLFLFGFIYPSLTQHSPVSKALEQLPSNADMVAFKRFDSAFPINFQRTFPVLDSLEEIHAYLKEHPDAFIITNTRKREDLQQLESLHLVMEQKALFENHITRIYTK</sequence>
<evidence type="ECO:0000256" key="5">
    <source>
        <dbReference type="ARBA" id="ARBA00022692"/>
    </source>
</evidence>
<dbReference type="GO" id="GO:0005886">
    <property type="term" value="C:plasma membrane"/>
    <property type="evidence" value="ECO:0007669"/>
    <property type="project" value="UniProtKB-SubCell"/>
</dbReference>
<evidence type="ECO:0000256" key="2">
    <source>
        <dbReference type="ARBA" id="ARBA00022475"/>
    </source>
</evidence>
<feature type="transmembrane region" description="Helical" evidence="8">
    <location>
        <begin position="163"/>
        <end position="191"/>
    </location>
</feature>
<reference evidence="11 13" key="2">
    <citation type="submission" date="2019-07" db="EMBL/GenBank/DDBJ databases">
        <title>Draft genome of two Muricauda strains isolated from deep sea.</title>
        <authorList>
            <person name="Sun C."/>
        </authorList>
    </citation>
    <scope>NUCLEOTIDE SEQUENCE [LARGE SCALE GENOMIC DNA]</scope>
    <source>
        <strain evidence="11 13">72</strain>
    </source>
</reference>
<evidence type="ECO:0000313" key="13">
    <source>
        <dbReference type="Proteomes" id="UP000321621"/>
    </source>
</evidence>
<keyword evidence="2" id="KW-1003">Cell membrane</keyword>
<evidence type="ECO:0000256" key="3">
    <source>
        <dbReference type="ARBA" id="ARBA00022676"/>
    </source>
</evidence>
<dbReference type="GO" id="GO:0009103">
    <property type="term" value="P:lipopolysaccharide biosynthetic process"/>
    <property type="evidence" value="ECO:0007669"/>
    <property type="project" value="UniProtKB-ARBA"/>
</dbReference>
<keyword evidence="7 8" id="KW-0472">Membrane</keyword>
<evidence type="ECO:0000256" key="8">
    <source>
        <dbReference type="SAM" id="Phobius"/>
    </source>
</evidence>
<dbReference type="PANTHER" id="PTHR33908:SF3">
    <property type="entry name" value="UNDECAPRENYL PHOSPHATE-ALPHA-4-AMINO-4-DEOXY-L-ARABINOSE ARABINOSYL TRANSFERASE"/>
    <property type="match status" value="1"/>
</dbReference>
<accession>A0A3A1NIK0</accession>
<dbReference type="GO" id="GO:0016763">
    <property type="term" value="F:pentosyltransferase activity"/>
    <property type="evidence" value="ECO:0007669"/>
    <property type="project" value="TreeGrafter"/>
</dbReference>
<feature type="transmembrane region" description="Helical" evidence="8">
    <location>
        <begin position="203"/>
        <end position="222"/>
    </location>
</feature>
<evidence type="ECO:0000259" key="9">
    <source>
        <dbReference type="Pfam" id="PF13231"/>
    </source>
</evidence>
<reference evidence="10 12" key="1">
    <citation type="submission" date="2018-08" db="EMBL/GenBank/DDBJ databases">
        <title>Proposal of Muricauda 72 sp.nov. and Muricauda NH166 sp.nov., isolated from seawater.</title>
        <authorList>
            <person name="Cheng H."/>
            <person name="Wu Y.-H."/>
            <person name="Guo L.-L."/>
            <person name="Xu X.-W."/>
        </authorList>
    </citation>
    <scope>NUCLEOTIDE SEQUENCE [LARGE SCALE GENOMIC DNA]</scope>
    <source>
        <strain evidence="10 12">72</strain>
    </source>
</reference>
<comment type="subcellular location">
    <subcellularLocation>
        <location evidence="1">Cell membrane</location>
        <topology evidence="1">Multi-pass membrane protein</topology>
    </subcellularLocation>
</comment>
<dbReference type="Pfam" id="PF13231">
    <property type="entry name" value="PMT_2"/>
    <property type="match status" value="1"/>
</dbReference>
<proteinExistence type="predicted"/>
<dbReference type="EMBL" id="QXFI01000032">
    <property type="protein sequence ID" value="RIV43287.1"/>
    <property type="molecule type" value="Genomic_DNA"/>
</dbReference>
<keyword evidence="13" id="KW-1185">Reference proteome</keyword>
<dbReference type="GO" id="GO:0010041">
    <property type="term" value="P:response to iron(III) ion"/>
    <property type="evidence" value="ECO:0007669"/>
    <property type="project" value="TreeGrafter"/>
</dbReference>
<feature type="domain" description="Glycosyltransferase RgtA/B/C/D-like" evidence="9">
    <location>
        <begin position="59"/>
        <end position="220"/>
    </location>
</feature>
<feature type="transmembrane region" description="Helical" evidence="8">
    <location>
        <begin position="6"/>
        <end position="29"/>
    </location>
</feature>
<keyword evidence="3" id="KW-0328">Glycosyltransferase</keyword>
<dbReference type="OrthoDB" id="9792789at2"/>
<dbReference type="InterPro" id="IPR050297">
    <property type="entry name" value="LipidA_mod_glycosyltrf_83"/>
</dbReference>
<feature type="transmembrane region" description="Helical" evidence="8">
    <location>
        <begin position="314"/>
        <end position="331"/>
    </location>
</feature>
<keyword evidence="5 8" id="KW-0812">Transmembrane</keyword>
<feature type="transmembrane region" description="Helical" evidence="8">
    <location>
        <begin position="289"/>
        <end position="308"/>
    </location>
</feature>
<evidence type="ECO:0000256" key="6">
    <source>
        <dbReference type="ARBA" id="ARBA00022989"/>
    </source>
</evidence>
<evidence type="ECO:0000256" key="1">
    <source>
        <dbReference type="ARBA" id="ARBA00004651"/>
    </source>
</evidence>
<evidence type="ECO:0000313" key="12">
    <source>
        <dbReference type="Proteomes" id="UP000266691"/>
    </source>
</evidence>
<feature type="transmembrane region" description="Helical" evidence="8">
    <location>
        <begin position="376"/>
        <end position="396"/>
    </location>
</feature>
<dbReference type="PANTHER" id="PTHR33908">
    <property type="entry name" value="MANNOSYLTRANSFERASE YKCB-RELATED"/>
    <property type="match status" value="1"/>
</dbReference>
<feature type="transmembrane region" description="Helical" evidence="8">
    <location>
        <begin position="403"/>
        <end position="423"/>
    </location>
</feature>
<keyword evidence="6 8" id="KW-1133">Transmembrane helix</keyword>
<dbReference type="AlphaFoldDB" id="A0A3A1NIK0"/>
<dbReference type="InterPro" id="IPR038731">
    <property type="entry name" value="RgtA/B/C-like"/>
</dbReference>
<evidence type="ECO:0000313" key="11">
    <source>
        <dbReference type="EMBL" id="TXJ92514.1"/>
    </source>
</evidence>
<organism evidence="10 12">
    <name type="scientific">Flagellimonas pelagia</name>
    <dbReference type="NCBI Taxonomy" id="2306998"/>
    <lineage>
        <taxon>Bacteria</taxon>
        <taxon>Pseudomonadati</taxon>
        <taxon>Bacteroidota</taxon>
        <taxon>Flavobacteriia</taxon>
        <taxon>Flavobacteriales</taxon>
        <taxon>Flavobacteriaceae</taxon>
        <taxon>Flagellimonas</taxon>
    </lineage>
</organism>
<feature type="transmembrane region" description="Helical" evidence="8">
    <location>
        <begin position="343"/>
        <end position="364"/>
    </location>
</feature>
<feature type="transmembrane region" description="Helical" evidence="8">
    <location>
        <begin position="65"/>
        <end position="98"/>
    </location>
</feature>
<feature type="transmembrane region" description="Helical" evidence="8">
    <location>
        <begin position="254"/>
        <end position="277"/>
    </location>
</feature>
<comment type="caution">
    <text evidence="10">The sequence shown here is derived from an EMBL/GenBank/DDBJ whole genome shotgun (WGS) entry which is preliminary data.</text>
</comment>
<gene>
    <name evidence="10" type="ORF">D2V05_14000</name>
    <name evidence="11" type="ORF">FQ017_13870</name>
</gene>
<dbReference type="Proteomes" id="UP000266691">
    <property type="component" value="Unassembled WGS sequence"/>
</dbReference>
<keyword evidence="4 10" id="KW-0808">Transferase</keyword>